<dbReference type="STRING" id="289078.A0A2X0KG96"/>
<dbReference type="Proteomes" id="UP000249723">
    <property type="component" value="Unassembled WGS sequence"/>
</dbReference>
<comment type="subcellular location">
    <subcellularLocation>
        <location evidence="1">Cytoplasm</location>
        <location evidence="1">Cytoskeleton</location>
    </subcellularLocation>
</comment>
<dbReference type="GO" id="GO:0005869">
    <property type="term" value="C:dynactin complex"/>
    <property type="evidence" value="ECO:0007669"/>
    <property type="project" value="TreeGrafter"/>
</dbReference>
<keyword evidence="8" id="KW-1185">Reference proteome</keyword>
<reference evidence="8" key="1">
    <citation type="submission" date="2016-10" db="EMBL/GenBank/DDBJ databases">
        <authorList>
            <person name="Jeantristanb JTB J.-T."/>
            <person name="Ricardo R."/>
        </authorList>
    </citation>
    <scope>NUCLEOTIDE SEQUENCE [LARGE SCALE GENOMIC DNA]</scope>
</reference>
<dbReference type="AlphaFoldDB" id="A0A2X0KG96"/>
<feature type="compositionally biased region" description="Low complexity" evidence="6">
    <location>
        <begin position="1"/>
        <end position="21"/>
    </location>
</feature>
<keyword evidence="2" id="KW-0963">Cytoplasm</keyword>
<dbReference type="InterPro" id="IPR047125">
    <property type="entry name" value="DCTN5"/>
</dbReference>
<organism evidence="7 8">
    <name type="scientific">Microbotryum saponariae</name>
    <dbReference type="NCBI Taxonomy" id="289078"/>
    <lineage>
        <taxon>Eukaryota</taxon>
        <taxon>Fungi</taxon>
        <taxon>Dikarya</taxon>
        <taxon>Basidiomycota</taxon>
        <taxon>Pucciniomycotina</taxon>
        <taxon>Microbotryomycetes</taxon>
        <taxon>Microbotryales</taxon>
        <taxon>Microbotryaceae</taxon>
        <taxon>Microbotryum</taxon>
    </lineage>
</organism>
<dbReference type="PANTHER" id="PTHR46126">
    <property type="entry name" value="DYNACTIN SUBUNIT 5"/>
    <property type="match status" value="1"/>
</dbReference>
<sequence length="224" mass="23778">MPPSTPISSSSSNVPSTTTRPSKSDYIETDTGNKVSRKCVISGSQNIILGGKTLIQPGVIIRGDLRRAGATGAAVVVSIGKYCVLGEGCILRPPAKTYKGIFSYYPMKIGDFVHIGAGSIVEAATIGSGVEIGKNCIIVSVFKPFSEDPLEVLRRRVFRTQGSMSIIKDNAKILDNSVVGPGTVIPSLTEWGGSPALILDQLPESTPELTEAKSKSFYAKFQLE</sequence>
<dbReference type="PANTHER" id="PTHR46126:SF1">
    <property type="entry name" value="DYNACTIN SUBUNIT 5"/>
    <property type="match status" value="1"/>
</dbReference>
<dbReference type="EMBL" id="FMWP01000107">
    <property type="protein sequence ID" value="SDA00382.1"/>
    <property type="molecule type" value="Genomic_DNA"/>
</dbReference>
<dbReference type="SUPFAM" id="SSF51161">
    <property type="entry name" value="Trimeric LpxA-like enzymes"/>
    <property type="match status" value="1"/>
</dbReference>
<evidence type="ECO:0000256" key="5">
    <source>
        <dbReference type="ARBA" id="ARBA00034865"/>
    </source>
</evidence>
<comment type="similarity">
    <text evidence="4">Belongs to the dynactin subunits 5/6 family. Dynactin subunit 5 subfamily.</text>
</comment>
<evidence type="ECO:0000256" key="6">
    <source>
        <dbReference type="SAM" id="MobiDB-lite"/>
    </source>
</evidence>
<dbReference type="Pfam" id="PF21711">
    <property type="entry name" value="DCTN5"/>
    <property type="match status" value="2"/>
</dbReference>
<name>A0A2X0KG96_9BASI</name>
<evidence type="ECO:0000256" key="2">
    <source>
        <dbReference type="ARBA" id="ARBA00022490"/>
    </source>
</evidence>
<feature type="region of interest" description="Disordered" evidence="6">
    <location>
        <begin position="1"/>
        <end position="29"/>
    </location>
</feature>
<evidence type="ECO:0000256" key="1">
    <source>
        <dbReference type="ARBA" id="ARBA00004245"/>
    </source>
</evidence>
<evidence type="ECO:0000313" key="8">
    <source>
        <dbReference type="Proteomes" id="UP000249723"/>
    </source>
</evidence>
<evidence type="ECO:0000313" key="7">
    <source>
        <dbReference type="EMBL" id="SDA00382.1"/>
    </source>
</evidence>
<dbReference type="Gene3D" id="2.160.10.10">
    <property type="entry name" value="Hexapeptide repeat proteins"/>
    <property type="match status" value="1"/>
</dbReference>
<accession>A0A2X0KG96</accession>
<dbReference type="CDD" id="cd03359">
    <property type="entry name" value="LbH_Dynactin_5"/>
    <property type="match status" value="1"/>
</dbReference>
<dbReference type="InterPro" id="IPR011004">
    <property type="entry name" value="Trimer_LpxA-like_sf"/>
</dbReference>
<keyword evidence="3" id="KW-0206">Cytoskeleton</keyword>
<proteinExistence type="inferred from homology"/>
<protein>
    <recommendedName>
        <fullName evidence="5">Dynactin subunit 5</fullName>
    </recommendedName>
</protein>
<evidence type="ECO:0000256" key="4">
    <source>
        <dbReference type="ARBA" id="ARBA00034706"/>
    </source>
</evidence>
<evidence type="ECO:0000256" key="3">
    <source>
        <dbReference type="ARBA" id="ARBA00023212"/>
    </source>
</evidence>
<gene>
    <name evidence="7" type="ORF">BZ3500_MVSOF-1268-A1-R1_CHR9G10609</name>
</gene>
<dbReference type="OrthoDB" id="417208at2759"/>